<evidence type="ECO:0000256" key="4">
    <source>
        <dbReference type="ARBA" id="ARBA00022692"/>
    </source>
</evidence>
<organism evidence="9 10">
    <name type="scientific">Achromobacter spanius</name>
    <dbReference type="NCBI Taxonomy" id="217203"/>
    <lineage>
        <taxon>Bacteria</taxon>
        <taxon>Pseudomonadati</taxon>
        <taxon>Pseudomonadota</taxon>
        <taxon>Betaproteobacteria</taxon>
        <taxon>Burkholderiales</taxon>
        <taxon>Alcaligenaceae</taxon>
        <taxon>Achromobacter</taxon>
    </lineage>
</organism>
<feature type="transmembrane region" description="Helical" evidence="8">
    <location>
        <begin position="250"/>
        <end position="268"/>
    </location>
</feature>
<dbReference type="EMBL" id="LGVG01000001">
    <property type="protein sequence ID" value="KNE29529.1"/>
    <property type="molecule type" value="Genomic_DNA"/>
</dbReference>
<gene>
    <name evidence="9" type="ORF">AFM18_00450</name>
</gene>
<feature type="transmembrane region" description="Helical" evidence="8">
    <location>
        <begin position="31"/>
        <end position="53"/>
    </location>
</feature>
<proteinExistence type="inferred from homology"/>
<keyword evidence="4 8" id="KW-0812">Transmembrane</keyword>
<feature type="transmembrane region" description="Helical" evidence="8">
    <location>
        <begin position="385"/>
        <end position="415"/>
    </location>
</feature>
<feature type="region of interest" description="Disordered" evidence="7">
    <location>
        <begin position="1"/>
        <end position="20"/>
    </location>
</feature>
<evidence type="ECO:0000256" key="7">
    <source>
        <dbReference type="SAM" id="MobiDB-lite"/>
    </source>
</evidence>
<keyword evidence="3" id="KW-1003">Cell membrane</keyword>
<evidence type="ECO:0000256" key="2">
    <source>
        <dbReference type="ARBA" id="ARBA00005262"/>
    </source>
</evidence>
<evidence type="ECO:0000256" key="6">
    <source>
        <dbReference type="ARBA" id="ARBA00023136"/>
    </source>
</evidence>
<feature type="transmembrane region" description="Helical" evidence="8">
    <location>
        <begin position="319"/>
        <end position="340"/>
    </location>
</feature>
<evidence type="ECO:0000313" key="10">
    <source>
        <dbReference type="Proteomes" id="UP000037511"/>
    </source>
</evidence>
<comment type="similarity">
    <text evidence="2">Belongs to the chromate ion transporter (CHR) (TC 2.A.51) family.</text>
</comment>
<accession>A0AAW3IA45</accession>
<feature type="transmembrane region" description="Helical" evidence="8">
    <location>
        <begin position="134"/>
        <end position="154"/>
    </location>
</feature>
<feature type="transmembrane region" description="Helical" evidence="8">
    <location>
        <begin position="288"/>
        <end position="307"/>
    </location>
</feature>
<evidence type="ECO:0000256" key="1">
    <source>
        <dbReference type="ARBA" id="ARBA00004651"/>
    </source>
</evidence>
<dbReference type="NCBIfam" id="TIGR00937">
    <property type="entry name" value="2A51"/>
    <property type="match status" value="1"/>
</dbReference>
<dbReference type="PANTHER" id="PTHR33567:SF3">
    <property type="entry name" value="CHROMATE ION TRANSPORTER (EUROFUNG)"/>
    <property type="match status" value="1"/>
</dbReference>
<protein>
    <submittedName>
        <fullName evidence="9">Chromate transporter</fullName>
    </submittedName>
</protein>
<evidence type="ECO:0000313" key="9">
    <source>
        <dbReference type="EMBL" id="KNE29529.1"/>
    </source>
</evidence>
<dbReference type="Proteomes" id="UP000037511">
    <property type="component" value="Unassembled WGS sequence"/>
</dbReference>
<dbReference type="GO" id="GO:0005886">
    <property type="term" value="C:plasma membrane"/>
    <property type="evidence" value="ECO:0007669"/>
    <property type="project" value="UniProtKB-SubCell"/>
</dbReference>
<keyword evidence="6 8" id="KW-0472">Membrane</keyword>
<sequence length="418" mass="43319">MPHPPSHDEHVASKPATHEQAQPARGSCLEVFLVFLRLGLTSFGGPVAHLAYFRTEFVDRRQWLDDYAYSDLVALCQFLPGPASSQVGMAIGLRRAGWAGMLAAWLAFTLPTALALMGFAMGLAHFGWLSGSAVIHGLKIAAVAIVAQAVWGMGRTLCPDHPRAGLAVAAALITLVLPTAWGQISAILLGAVVGAVVLQLPPRPIMASHTQGVSRGAAYVALVLFVVLLVGLPIWAAVSNTAAASQIAGFYRAGALVFGGGHVVLPLLDATAVSGGMVSSADFLAGYGAAQAMPGPLFAFAAFLGALSSGPLSGWMGGLALLGVIFLPGALLVAGALPFWESLRRRPAVRNMIAGVNASVVGILLAALYDPVWTSAILNKTDFGLALLLFALLVYARWSAVWVVLLAAAGGWALAFFA</sequence>
<dbReference type="PIRSF" id="PIRSF004810">
    <property type="entry name" value="ChrA"/>
    <property type="match status" value="1"/>
</dbReference>
<feature type="compositionally biased region" description="Basic and acidic residues" evidence="7">
    <location>
        <begin position="1"/>
        <end position="12"/>
    </location>
</feature>
<dbReference type="PANTHER" id="PTHR33567">
    <property type="entry name" value="CHROMATE ION TRANSPORTER (EUROFUNG)"/>
    <property type="match status" value="1"/>
</dbReference>
<comment type="subcellular location">
    <subcellularLocation>
        <location evidence="1">Cell membrane</location>
        <topology evidence="1">Multi-pass membrane protein</topology>
    </subcellularLocation>
</comment>
<feature type="transmembrane region" description="Helical" evidence="8">
    <location>
        <begin position="102"/>
        <end position="128"/>
    </location>
</feature>
<dbReference type="RefSeq" id="WP_050444739.1">
    <property type="nucleotide sequence ID" value="NZ_LGVG01000001.1"/>
</dbReference>
<evidence type="ECO:0000256" key="5">
    <source>
        <dbReference type="ARBA" id="ARBA00022989"/>
    </source>
</evidence>
<evidence type="ECO:0000256" key="3">
    <source>
        <dbReference type="ARBA" id="ARBA00022475"/>
    </source>
</evidence>
<dbReference type="AlphaFoldDB" id="A0AAW3IA45"/>
<feature type="transmembrane region" description="Helical" evidence="8">
    <location>
        <begin position="166"/>
        <end position="197"/>
    </location>
</feature>
<feature type="transmembrane region" description="Helical" evidence="8">
    <location>
        <begin position="352"/>
        <end position="373"/>
    </location>
</feature>
<keyword evidence="5 8" id="KW-1133">Transmembrane helix</keyword>
<dbReference type="InterPro" id="IPR003370">
    <property type="entry name" value="Chromate_transpt"/>
</dbReference>
<reference evidence="9 10" key="1">
    <citation type="submission" date="2015-07" db="EMBL/GenBank/DDBJ databases">
        <title>Draft genome of Achromobacter spanius.</title>
        <authorList>
            <person name="Wang X."/>
        </authorList>
    </citation>
    <scope>NUCLEOTIDE SEQUENCE [LARGE SCALE GENOMIC DNA]</scope>
    <source>
        <strain evidence="9 10">CGMCC9173</strain>
    </source>
</reference>
<evidence type="ECO:0000256" key="8">
    <source>
        <dbReference type="SAM" id="Phobius"/>
    </source>
</evidence>
<name>A0AAW3IA45_9BURK</name>
<feature type="transmembrane region" description="Helical" evidence="8">
    <location>
        <begin position="217"/>
        <end position="238"/>
    </location>
</feature>
<dbReference type="Pfam" id="PF02417">
    <property type="entry name" value="Chromate_transp"/>
    <property type="match status" value="2"/>
</dbReference>
<dbReference type="GO" id="GO:0015109">
    <property type="term" value="F:chromate transmembrane transporter activity"/>
    <property type="evidence" value="ECO:0007669"/>
    <property type="project" value="InterPro"/>
</dbReference>
<dbReference type="InterPro" id="IPR014047">
    <property type="entry name" value="Chr_Tranpt_l_chain"/>
</dbReference>
<comment type="caution">
    <text evidence="9">The sequence shown here is derived from an EMBL/GenBank/DDBJ whole genome shotgun (WGS) entry which is preliminary data.</text>
</comment>